<evidence type="ECO:0000313" key="8">
    <source>
        <dbReference type="EMBL" id="MFC3609211.1"/>
    </source>
</evidence>
<dbReference type="EMBL" id="JBHRXZ010000024">
    <property type="protein sequence ID" value="MFC3609211.1"/>
    <property type="molecule type" value="Genomic_DNA"/>
</dbReference>
<evidence type="ECO:0000256" key="4">
    <source>
        <dbReference type="SAM" id="MobiDB-lite"/>
    </source>
</evidence>
<dbReference type="Pfam" id="PF03865">
    <property type="entry name" value="ShlB"/>
    <property type="match status" value="1"/>
</dbReference>
<dbReference type="InterPro" id="IPR013686">
    <property type="entry name" value="Polypept-transport_assoc_ShlB"/>
</dbReference>
<dbReference type="RefSeq" id="WP_386366553.1">
    <property type="nucleotide sequence ID" value="NZ_JBHRXZ010000024.1"/>
</dbReference>
<accession>A0ABV7T8H6</accession>
<comment type="caution">
    <text evidence="8">The sequence shown here is derived from an EMBL/GenBank/DDBJ whole genome shotgun (WGS) entry which is preliminary data.</text>
</comment>
<dbReference type="Gene3D" id="2.40.160.50">
    <property type="entry name" value="membrane protein fhac: a member of the omp85/tpsb transporter family"/>
    <property type="match status" value="1"/>
</dbReference>
<evidence type="ECO:0000259" key="7">
    <source>
        <dbReference type="Pfam" id="PF08479"/>
    </source>
</evidence>
<keyword evidence="1" id="KW-0472">Membrane</keyword>
<keyword evidence="1" id="KW-1134">Transmembrane beta strand</keyword>
<reference evidence="9" key="1">
    <citation type="journal article" date="2019" name="Int. J. Syst. Evol. Microbiol.">
        <title>The Global Catalogue of Microorganisms (GCM) 10K type strain sequencing project: providing services to taxonomists for standard genome sequencing and annotation.</title>
        <authorList>
            <consortium name="The Broad Institute Genomics Platform"/>
            <consortium name="The Broad Institute Genome Sequencing Center for Infectious Disease"/>
            <person name="Wu L."/>
            <person name="Ma J."/>
        </authorList>
    </citation>
    <scope>NUCLEOTIDE SEQUENCE [LARGE SCALE GENOMIC DNA]</scope>
    <source>
        <strain evidence="9">KCTC 42447</strain>
    </source>
</reference>
<keyword evidence="3" id="KW-0998">Cell outer membrane</keyword>
<evidence type="ECO:0000256" key="5">
    <source>
        <dbReference type="SAM" id="SignalP"/>
    </source>
</evidence>
<name>A0ABV7T8H6_9GAMM</name>
<dbReference type="Gene3D" id="3.10.20.310">
    <property type="entry name" value="membrane protein fhac"/>
    <property type="match status" value="1"/>
</dbReference>
<sequence length="557" mass="60640">MKKAVGAFSLSVLATALIGLASPASAQTAPDAGQSLRDLQRPPPLPSERTLDLQLPDDGAAEQSAPSGGPAVQVEGFTLSGNHSLPGDELLALLADLRGQELGLGDLENAAARITRHYRAQGYPLARAYVPAQTIRDGLVEIAILEGRYGRIDVDKQDARLHHFALAPLRRLEPGDPVRAAALERALLLLDERAGATTRATLRPGDETGATNLLVGLEPTPLLTGSLEYDNGGNRFTGADRLGASLGINSPLALGDRLDLRLLGTREEQYYYLASYQLPLGPWGTSLGASYSYMEYELGKDFQDLDAYGTAHTASVFVNQPLVVSRPFWLNARLQYDNKRLKDEIDLFDTESRKRSEVVTLALEGNARDDLFGGGLTSFSLGWSHGDLSLRSPYDRAIDDLTARTEGDFDVLRPTLVRLQRLTDRFSLLLRLRGQWADGNLDGSEKFGLGGAYGVRAYPQGEAQGDEGWLGNLELRYALTPNWQLSTFADHGRIRVSKDPWDDGDNHRRLSAAGIGAAWASPHWRLDASAAWRLGNAAPESDAHKAPRLWVSAAWLF</sequence>
<dbReference type="Proteomes" id="UP001595630">
    <property type="component" value="Unassembled WGS sequence"/>
</dbReference>
<evidence type="ECO:0000259" key="6">
    <source>
        <dbReference type="Pfam" id="PF03865"/>
    </source>
</evidence>
<keyword evidence="2" id="KW-0812">Transmembrane</keyword>
<proteinExistence type="predicted"/>
<gene>
    <name evidence="8" type="ORF">ACFOMF_15625</name>
</gene>
<evidence type="ECO:0000256" key="1">
    <source>
        <dbReference type="ARBA" id="ARBA00022452"/>
    </source>
</evidence>
<feature type="region of interest" description="Disordered" evidence="4">
    <location>
        <begin position="27"/>
        <end position="79"/>
    </location>
</feature>
<protein>
    <submittedName>
        <fullName evidence="8">ShlB/FhaC/HecB family hemolysin secretion/activation protein</fullName>
    </submittedName>
</protein>
<dbReference type="InterPro" id="IPR005565">
    <property type="entry name" value="Hemolysn_activator_HlyB_C"/>
</dbReference>
<keyword evidence="5" id="KW-0732">Signal</keyword>
<evidence type="ECO:0000256" key="3">
    <source>
        <dbReference type="ARBA" id="ARBA00023237"/>
    </source>
</evidence>
<dbReference type="PANTHER" id="PTHR34597:SF1">
    <property type="entry name" value="HEME_HEMOPEXIN TRANSPORTER PROTEIN HUXB"/>
    <property type="match status" value="1"/>
</dbReference>
<dbReference type="InterPro" id="IPR051544">
    <property type="entry name" value="TPS_OM_transporter"/>
</dbReference>
<evidence type="ECO:0000256" key="2">
    <source>
        <dbReference type="ARBA" id="ARBA00022692"/>
    </source>
</evidence>
<organism evidence="8 9">
    <name type="scientific">Stutzerimonas tarimensis</name>
    <dbReference type="NCBI Taxonomy" id="1507735"/>
    <lineage>
        <taxon>Bacteria</taxon>
        <taxon>Pseudomonadati</taxon>
        <taxon>Pseudomonadota</taxon>
        <taxon>Gammaproteobacteria</taxon>
        <taxon>Pseudomonadales</taxon>
        <taxon>Pseudomonadaceae</taxon>
        <taxon>Stutzerimonas</taxon>
    </lineage>
</organism>
<feature type="domain" description="Polypeptide-transport-associated ShlB-type" evidence="7">
    <location>
        <begin position="74"/>
        <end position="147"/>
    </location>
</feature>
<dbReference type="Pfam" id="PF08479">
    <property type="entry name" value="POTRA_2"/>
    <property type="match status" value="1"/>
</dbReference>
<feature type="chain" id="PRO_5045573323" evidence="5">
    <location>
        <begin position="27"/>
        <end position="557"/>
    </location>
</feature>
<dbReference type="PANTHER" id="PTHR34597">
    <property type="entry name" value="SLR1661 PROTEIN"/>
    <property type="match status" value="1"/>
</dbReference>
<feature type="domain" description="Haemolysin activator HlyB C-terminal" evidence="6">
    <location>
        <begin position="209"/>
        <end position="516"/>
    </location>
</feature>
<feature type="signal peptide" evidence="5">
    <location>
        <begin position="1"/>
        <end position="26"/>
    </location>
</feature>
<keyword evidence="9" id="KW-1185">Reference proteome</keyword>
<evidence type="ECO:0000313" key="9">
    <source>
        <dbReference type="Proteomes" id="UP001595630"/>
    </source>
</evidence>